<gene>
    <name evidence="1" type="ORF">ADK38_16015</name>
</gene>
<comment type="caution">
    <text evidence="1">The sequence shown here is derived from an EMBL/GenBank/DDBJ whole genome shotgun (WGS) entry which is preliminary data.</text>
</comment>
<proteinExistence type="predicted"/>
<keyword evidence="2" id="KW-1185">Reference proteome</keyword>
<dbReference type="EMBL" id="LGUT01001348">
    <property type="protein sequence ID" value="KOG89123.1"/>
    <property type="molecule type" value="Genomic_DNA"/>
</dbReference>
<dbReference type="PANTHER" id="PTHR39332:SF7">
    <property type="entry name" value="SRPBCC FAMILY PROTEIN"/>
    <property type="match status" value="1"/>
</dbReference>
<name>A0ABR5J6N5_9ACTN</name>
<dbReference type="Gene3D" id="3.30.530.20">
    <property type="match status" value="1"/>
</dbReference>
<evidence type="ECO:0000313" key="2">
    <source>
        <dbReference type="Proteomes" id="UP000037020"/>
    </source>
</evidence>
<evidence type="ECO:0000313" key="1">
    <source>
        <dbReference type="EMBL" id="KOG89123.1"/>
    </source>
</evidence>
<sequence>MPETCASAVIPADTPSVWRVVRDFDGLPDWHPAIEHSALGDGDAPDRVGSVRTLRLTDGSTVVETLNALDDQRRSMTYEIIESPFVIRSYRSTIQVMPLTTTGESFVLWSVAFDCDARDAEDLVAFFRDDVFAAGLRGLAGHVARTP</sequence>
<accession>A0ABR5J6N5</accession>
<protein>
    <recommendedName>
        <fullName evidence="3">Polyketide cyclase</fullName>
    </recommendedName>
</protein>
<dbReference type="InterPro" id="IPR019587">
    <property type="entry name" value="Polyketide_cyclase/dehydratase"/>
</dbReference>
<organism evidence="1 2">
    <name type="scientific">Streptomyces varsoviensis</name>
    <dbReference type="NCBI Taxonomy" id="67373"/>
    <lineage>
        <taxon>Bacteria</taxon>
        <taxon>Bacillati</taxon>
        <taxon>Actinomycetota</taxon>
        <taxon>Actinomycetes</taxon>
        <taxon>Kitasatosporales</taxon>
        <taxon>Streptomycetaceae</taxon>
        <taxon>Streptomyces</taxon>
    </lineage>
</organism>
<evidence type="ECO:0008006" key="3">
    <source>
        <dbReference type="Google" id="ProtNLM"/>
    </source>
</evidence>
<dbReference type="Proteomes" id="UP000037020">
    <property type="component" value="Unassembled WGS sequence"/>
</dbReference>
<dbReference type="Pfam" id="PF10604">
    <property type="entry name" value="Polyketide_cyc2"/>
    <property type="match status" value="1"/>
</dbReference>
<dbReference type="PANTHER" id="PTHR39332">
    <property type="entry name" value="BLL4707 PROTEIN"/>
    <property type="match status" value="1"/>
</dbReference>
<dbReference type="RefSeq" id="WP_030889539.1">
    <property type="nucleotide sequence ID" value="NZ_JBIRHZ010000017.1"/>
</dbReference>
<dbReference type="CDD" id="cd07821">
    <property type="entry name" value="PYR_PYL_RCAR_like"/>
    <property type="match status" value="1"/>
</dbReference>
<dbReference type="SUPFAM" id="SSF55961">
    <property type="entry name" value="Bet v1-like"/>
    <property type="match status" value="1"/>
</dbReference>
<dbReference type="InterPro" id="IPR023393">
    <property type="entry name" value="START-like_dom_sf"/>
</dbReference>
<reference evidence="1 2" key="1">
    <citation type="submission" date="2015-07" db="EMBL/GenBank/DDBJ databases">
        <authorList>
            <person name="Ju K.-S."/>
            <person name="Doroghazi J.R."/>
            <person name="Metcalf W.W."/>
        </authorList>
    </citation>
    <scope>NUCLEOTIDE SEQUENCE [LARGE SCALE GENOMIC DNA]</scope>
    <source>
        <strain evidence="1 2">NRRL B-3589</strain>
    </source>
</reference>